<reference evidence="3 4" key="1">
    <citation type="submission" date="2018-03" db="EMBL/GenBank/DDBJ databases">
        <title>Genomic Encyclopedia of Archaeal and Bacterial Type Strains, Phase II (KMG-II): from individual species to whole genera.</title>
        <authorList>
            <person name="Goeker M."/>
        </authorList>
    </citation>
    <scope>NUCLEOTIDE SEQUENCE [LARGE SCALE GENOMIC DNA]</scope>
    <source>
        <strain evidence="3 4">DSM 44720</strain>
    </source>
</reference>
<evidence type="ECO:0000259" key="2">
    <source>
        <dbReference type="Pfam" id="PF03795"/>
    </source>
</evidence>
<feature type="domain" description="YCII-related" evidence="2">
    <location>
        <begin position="1"/>
        <end position="118"/>
    </location>
</feature>
<dbReference type="Gene3D" id="3.30.70.1060">
    <property type="entry name" value="Dimeric alpha+beta barrel"/>
    <property type="match status" value="1"/>
</dbReference>
<dbReference type="InterPro" id="IPR011008">
    <property type="entry name" value="Dimeric_a/b-barrel"/>
</dbReference>
<comment type="similarity">
    <text evidence="1">Belongs to the YciI family.</text>
</comment>
<name>A0A2T0SWZ1_9PSEU</name>
<dbReference type="EMBL" id="PVTF01000009">
    <property type="protein sequence ID" value="PRY37944.1"/>
    <property type="molecule type" value="Genomic_DNA"/>
</dbReference>
<dbReference type="OrthoDB" id="668782at2"/>
<dbReference type="PANTHER" id="PTHR35174:SF3">
    <property type="entry name" value="BLL7171 PROTEIN"/>
    <property type="match status" value="1"/>
</dbReference>
<dbReference type="SUPFAM" id="SSF54909">
    <property type="entry name" value="Dimeric alpha+beta barrel"/>
    <property type="match status" value="1"/>
</dbReference>
<dbReference type="InterPro" id="IPR005545">
    <property type="entry name" value="YCII"/>
</dbReference>
<accession>A0A2T0SWZ1</accession>
<evidence type="ECO:0000313" key="3">
    <source>
        <dbReference type="EMBL" id="PRY37944.1"/>
    </source>
</evidence>
<proteinExistence type="inferred from homology"/>
<comment type="caution">
    <text evidence="3">The sequence shown here is derived from an EMBL/GenBank/DDBJ whole genome shotgun (WGS) entry which is preliminary data.</text>
</comment>
<evidence type="ECO:0000256" key="1">
    <source>
        <dbReference type="ARBA" id="ARBA00007689"/>
    </source>
</evidence>
<dbReference type="PANTHER" id="PTHR35174">
    <property type="entry name" value="BLL7171 PROTEIN-RELATED"/>
    <property type="match status" value="1"/>
</dbReference>
<dbReference type="RefSeq" id="WP_106190905.1">
    <property type="nucleotide sequence ID" value="NZ_PVTF01000009.1"/>
</dbReference>
<gene>
    <name evidence="3" type="ORF">CLV43_109164</name>
</gene>
<dbReference type="AlphaFoldDB" id="A0A2T0SWZ1"/>
<keyword evidence="4" id="KW-1185">Reference proteome</keyword>
<dbReference type="Pfam" id="PF03795">
    <property type="entry name" value="YCII"/>
    <property type="match status" value="1"/>
</dbReference>
<organism evidence="3 4">
    <name type="scientific">Umezawaea tangerina</name>
    <dbReference type="NCBI Taxonomy" id="84725"/>
    <lineage>
        <taxon>Bacteria</taxon>
        <taxon>Bacillati</taxon>
        <taxon>Actinomycetota</taxon>
        <taxon>Actinomycetes</taxon>
        <taxon>Pseudonocardiales</taxon>
        <taxon>Pseudonocardiaceae</taxon>
        <taxon>Umezawaea</taxon>
    </lineage>
</organism>
<dbReference type="Proteomes" id="UP000239494">
    <property type="component" value="Unassembled WGS sequence"/>
</dbReference>
<sequence length="123" mass="13656">MKYLILIHSNPKSRAVWETLTDEQRYAFGKGHLELSAALAESGELVVSEGLVDPSLAKWVSVRDDKTLTSDGPFAEAKEHLAGFYLVECESYERAVEIAARAPDARYGAVEVRPVLDMSTWDL</sequence>
<protein>
    <recommendedName>
        <fullName evidence="2">YCII-related domain-containing protein</fullName>
    </recommendedName>
</protein>
<evidence type="ECO:0000313" key="4">
    <source>
        <dbReference type="Proteomes" id="UP000239494"/>
    </source>
</evidence>